<evidence type="ECO:0000256" key="1">
    <source>
        <dbReference type="SAM" id="SignalP"/>
    </source>
</evidence>
<dbReference type="RefSeq" id="WP_106135562.1">
    <property type="nucleotide sequence ID" value="NZ_PVTR01000021.1"/>
</dbReference>
<organism evidence="2 3">
    <name type="scientific">Mongoliibacter ruber</name>
    <dbReference type="NCBI Taxonomy" id="1750599"/>
    <lineage>
        <taxon>Bacteria</taxon>
        <taxon>Pseudomonadati</taxon>
        <taxon>Bacteroidota</taxon>
        <taxon>Cytophagia</taxon>
        <taxon>Cytophagales</taxon>
        <taxon>Cyclobacteriaceae</taxon>
        <taxon>Mongoliibacter</taxon>
    </lineage>
</organism>
<dbReference type="AlphaFoldDB" id="A0A2T0WCE3"/>
<evidence type="ECO:0000313" key="2">
    <source>
        <dbReference type="EMBL" id="PRY84380.1"/>
    </source>
</evidence>
<name>A0A2T0WCE3_9BACT</name>
<feature type="signal peptide" evidence="1">
    <location>
        <begin position="1"/>
        <end position="25"/>
    </location>
</feature>
<evidence type="ECO:0008006" key="4">
    <source>
        <dbReference type="Google" id="ProtNLM"/>
    </source>
</evidence>
<accession>A0A2T0WCE3</accession>
<keyword evidence="3" id="KW-1185">Reference proteome</keyword>
<dbReference type="Gene3D" id="2.50.20.10">
    <property type="entry name" value="Lipoprotein localisation LolA/LolB/LppX"/>
    <property type="match status" value="1"/>
</dbReference>
<sequence>MKKTNLLIVALALGFLFTNSTVSIGSDFSETKSEKNLENDPSTIIANYIKAVGGKENVSKIKNSIVTMEAEMQGTVIKIKGISDSENERMVQETSVMGNVAQRTVLLNGKATIIAMGQQQDIPDEMVQSLKAQVYVFPEEHYEAMGYDLEAQGTEDIDGEEAYKLVITTADNMKTVEYYSVESGLKLRTSSEAAGDITYSDYEEMDGVLFPMKMTIKNPMMPMALETKVTSLKFNQDLTDEDFK</sequence>
<proteinExistence type="predicted"/>
<dbReference type="EMBL" id="PVTR01000021">
    <property type="protein sequence ID" value="PRY84380.1"/>
    <property type="molecule type" value="Genomic_DNA"/>
</dbReference>
<reference evidence="2 3" key="1">
    <citation type="submission" date="2018-03" db="EMBL/GenBank/DDBJ databases">
        <title>Genomic Encyclopedia of Archaeal and Bacterial Type Strains, Phase II (KMG-II): from individual species to whole genera.</title>
        <authorList>
            <person name="Goeker M."/>
        </authorList>
    </citation>
    <scope>NUCLEOTIDE SEQUENCE [LARGE SCALE GENOMIC DNA]</scope>
    <source>
        <strain evidence="2 3">DSM 27929</strain>
    </source>
</reference>
<keyword evidence="1" id="KW-0732">Signal</keyword>
<feature type="chain" id="PRO_5015474140" description="Outer membrane lipoprotein-sorting protein" evidence="1">
    <location>
        <begin position="26"/>
        <end position="244"/>
    </location>
</feature>
<comment type="caution">
    <text evidence="2">The sequence shown here is derived from an EMBL/GenBank/DDBJ whole genome shotgun (WGS) entry which is preliminary data.</text>
</comment>
<dbReference type="OrthoDB" id="9811314at2"/>
<gene>
    <name evidence="2" type="ORF">CLW00_1219</name>
</gene>
<evidence type="ECO:0000313" key="3">
    <source>
        <dbReference type="Proteomes" id="UP000238157"/>
    </source>
</evidence>
<protein>
    <recommendedName>
        <fullName evidence="4">Outer membrane lipoprotein-sorting protein</fullName>
    </recommendedName>
</protein>
<dbReference type="Proteomes" id="UP000238157">
    <property type="component" value="Unassembled WGS sequence"/>
</dbReference>